<comment type="subcellular location">
    <subcellularLocation>
        <location evidence="1">Nucleus</location>
    </subcellularLocation>
</comment>
<dbReference type="EMBL" id="CABITT030000001">
    <property type="protein sequence ID" value="VVA89784.1"/>
    <property type="molecule type" value="Genomic_DNA"/>
</dbReference>
<dbReference type="Gene3D" id="2.170.150.80">
    <property type="entry name" value="NAC domain"/>
    <property type="match status" value="1"/>
</dbReference>
<reference evidence="7" key="1">
    <citation type="submission" date="2019-07" db="EMBL/GenBank/DDBJ databases">
        <authorList>
            <person name="Dittberner H."/>
        </authorList>
    </citation>
    <scope>NUCLEOTIDE SEQUENCE [LARGE SCALE GENOMIC DNA]</scope>
</reference>
<evidence type="ECO:0000313" key="7">
    <source>
        <dbReference type="EMBL" id="VVA89784.1"/>
    </source>
</evidence>
<evidence type="ECO:0000256" key="4">
    <source>
        <dbReference type="ARBA" id="ARBA00023163"/>
    </source>
</evidence>
<dbReference type="GO" id="GO:0005634">
    <property type="term" value="C:nucleus"/>
    <property type="evidence" value="ECO:0007669"/>
    <property type="project" value="UniProtKB-SubCell"/>
</dbReference>
<keyword evidence="2" id="KW-0805">Transcription regulation</keyword>
<dbReference type="OrthoDB" id="1094506at2759"/>
<keyword evidence="4" id="KW-0804">Transcription</keyword>
<sequence length="279" mass="32267">METLSIGERFDPTKSELVEYLRNKVQKGKNGYITDMDVYEDEPWLLQHLTRHPQFMEREWFYFVPTTQGGGSKPKRTVPGKDGECEGGTWRSIGRERKRLKENKVVIGYKQSFVYYKKLKGNPQGKRTDWFMKEFSLCDDELQDWVLCRIRHKPSEKKESYEQKEEDGGLLGLADEFGKTVLEEQETPILLPQGQDSGFETTTQSSNNEWWDDLIYEQIQKLPEILQAQDSRGGFVDQGLAGGDMMMHRSTNPGFEWENSGCICATPMTEIDEFSGVKM</sequence>
<dbReference type="InterPro" id="IPR036093">
    <property type="entry name" value="NAC_dom_sf"/>
</dbReference>
<organism evidence="7 8">
    <name type="scientific">Arabis nemorensis</name>
    <dbReference type="NCBI Taxonomy" id="586526"/>
    <lineage>
        <taxon>Eukaryota</taxon>
        <taxon>Viridiplantae</taxon>
        <taxon>Streptophyta</taxon>
        <taxon>Embryophyta</taxon>
        <taxon>Tracheophyta</taxon>
        <taxon>Spermatophyta</taxon>
        <taxon>Magnoliopsida</taxon>
        <taxon>eudicotyledons</taxon>
        <taxon>Gunneridae</taxon>
        <taxon>Pentapetalae</taxon>
        <taxon>rosids</taxon>
        <taxon>malvids</taxon>
        <taxon>Brassicales</taxon>
        <taxon>Brassicaceae</taxon>
        <taxon>Arabideae</taxon>
        <taxon>Arabis</taxon>
    </lineage>
</organism>
<dbReference type="AlphaFoldDB" id="A0A565AMK9"/>
<dbReference type="GO" id="GO:0003677">
    <property type="term" value="F:DNA binding"/>
    <property type="evidence" value="ECO:0007669"/>
    <property type="project" value="UniProtKB-KW"/>
</dbReference>
<dbReference type="GO" id="GO:0006355">
    <property type="term" value="P:regulation of DNA-templated transcription"/>
    <property type="evidence" value="ECO:0007669"/>
    <property type="project" value="InterPro"/>
</dbReference>
<protein>
    <recommendedName>
        <fullName evidence="6">NAC domain-containing protein</fullName>
    </recommendedName>
</protein>
<evidence type="ECO:0000259" key="6">
    <source>
        <dbReference type="PROSITE" id="PS51005"/>
    </source>
</evidence>
<dbReference type="InterPro" id="IPR003441">
    <property type="entry name" value="NAC-dom"/>
</dbReference>
<gene>
    <name evidence="7" type="ORF">ANE_LOCUS229</name>
</gene>
<name>A0A565AMK9_9BRAS</name>
<proteinExistence type="predicted"/>
<keyword evidence="8" id="KW-1185">Reference proteome</keyword>
<evidence type="ECO:0000313" key="8">
    <source>
        <dbReference type="Proteomes" id="UP000489600"/>
    </source>
</evidence>
<dbReference type="PANTHER" id="PTHR31989">
    <property type="entry name" value="NAC DOMAIN-CONTAINING PROTEIN 82-RELATED"/>
    <property type="match status" value="1"/>
</dbReference>
<dbReference type="PROSITE" id="PS51005">
    <property type="entry name" value="NAC"/>
    <property type="match status" value="1"/>
</dbReference>
<comment type="caution">
    <text evidence="7">The sequence shown here is derived from an EMBL/GenBank/DDBJ whole genome shotgun (WGS) entry which is preliminary data.</text>
</comment>
<keyword evidence="5" id="KW-0539">Nucleus</keyword>
<dbReference type="SUPFAM" id="SSF101941">
    <property type="entry name" value="NAC domain"/>
    <property type="match status" value="1"/>
</dbReference>
<evidence type="ECO:0000256" key="5">
    <source>
        <dbReference type="ARBA" id="ARBA00023242"/>
    </source>
</evidence>
<dbReference type="Proteomes" id="UP000489600">
    <property type="component" value="Unassembled WGS sequence"/>
</dbReference>
<keyword evidence="3" id="KW-0238">DNA-binding</keyword>
<dbReference type="Pfam" id="PF02365">
    <property type="entry name" value="NAM"/>
    <property type="match status" value="1"/>
</dbReference>
<evidence type="ECO:0000256" key="1">
    <source>
        <dbReference type="ARBA" id="ARBA00004123"/>
    </source>
</evidence>
<evidence type="ECO:0000256" key="2">
    <source>
        <dbReference type="ARBA" id="ARBA00023015"/>
    </source>
</evidence>
<feature type="domain" description="NAC" evidence="6">
    <location>
        <begin position="4"/>
        <end position="153"/>
    </location>
</feature>
<evidence type="ECO:0000256" key="3">
    <source>
        <dbReference type="ARBA" id="ARBA00023125"/>
    </source>
</evidence>
<accession>A0A565AMK9</accession>